<feature type="domain" description="HhH-GPD" evidence="5">
    <location>
        <begin position="49"/>
        <end position="203"/>
    </location>
</feature>
<comment type="catalytic activity">
    <reaction evidence="1">
        <text>Hydrolysis of alkylated DNA, releasing 3-methyladenine, 3-methylguanine, 7-methylguanine and 7-methyladenine.</text>
        <dbReference type="EC" id="3.2.2.21"/>
    </reaction>
</comment>
<dbReference type="SUPFAM" id="SSF48150">
    <property type="entry name" value="DNA-glycosylase"/>
    <property type="match status" value="1"/>
</dbReference>
<sequence length="213" mass="22710">MGLSADQINAALDALAGIEPGIARGLERIGYPPPRIRPRGYATLLRTILGQQVSVASADAVWRRLEGLIGGAADPARLIEASDETLRAAGLSRQKAGYARSLAGEIVSGRLTLDALPQDDEAAIAALVRIKGIGRWSAEIYLLFAEGRPDIWPAGDLAVQIEVGRLLGLAERPNEALTRALAETWRPHRGAAAIFTWHHYGAAPDRADASMPL</sequence>
<dbReference type="EMBL" id="VNIM01000123">
    <property type="protein sequence ID" value="TVV70467.1"/>
    <property type="molecule type" value="Genomic_DNA"/>
</dbReference>
<evidence type="ECO:0000256" key="3">
    <source>
        <dbReference type="ARBA" id="ARBA00022763"/>
    </source>
</evidence>
<keyword evidence="4" id="KW-0234">DNA repair</keyword>
<dbReference type="SMART" id="SM00478">
    <property type="entry name" value="ENDO3c"/>
    <property type="match status" value="1"/>
</dbReference>
<dbReference type="GO" id="GO:0006285">
    <property type="term" value="P:base-excision repair, AP site formation"/>
    <property type="evidence" value="ECO:0007669"/>
    <property type="project" value="TreeGrafter"/>
</dbReference>
<dbReference type="OrthoDB" id="9785929at2"/>
<dbReference type="GO" id="GO:0032131">
    <property type="term" value="F:alkylated DNA binding"/>
    <property type="evidence" value="ECO:0007669"/>
    <property type="project" value="TreeGrafter"/>
</dbReference>
<dbReference type="GO" id="GO:0032993">
    <property type="term" value="C:protein-DNA complex"/>
    <property type="evidence" value="ECO:0007669"/>
    <property type="project" value="TreeGrafter"/>
</dbReference>
<keyword evidence="3" id="KW-0227">DNA damage</keyword>
<evidence type="ECO:0000313" key="7">
    <source>
        <dbReference type="Proteomes" id="UP000318681"/>
    </source>
</evidence>
<proteinExistence type="predicted"/>
<dbReference type="EC" id="3.2.2.21" evidence="2"/>
<accession>A0A558QTS1</accession>
<dbReference type="GO" id="GO:0008725">
    <property type="term" value="F:DNA-3-methyladenine glycosylase activity"/>
    <property type="evidence" value="ECO:0007669"/>
    <property type="project" value="TreeGrafter"/>
</dbReference>
<dbReference type="GO" id="GO:0006307">
    <property type="term" value="P:DNA alkylation repair"/>
    <property type="evidence" value="ECO:0007669"/>
    <property type="project" value="TreeGrafter"/>
</dbReference>
<dbReference type="InterPro" id="IPR011257">
    <property type="entry name" value="DNA_glycosylase"/>
</dbReference>
<evidence type="ECO:0000256" key="2">
    <source>
        <dbReference type="ARBA" id="ARBA00012000"/>
    </source>
</evidence>
<dbReference type="Proteomes" id="UP000318681">
    <property type="component" value="Unassembled WGS sequence"/>
</dbReference>
<dbReference type="RefSeq" id="WP_145155298.1">
    <property type="nucleotide sequence ID" value="NZ_VNIM01000123.1"/>
</dbReference>
<dbReference type="PANTHER" id="PTHR43003:SF5">
    <property type="entry name" value="DNA-3-METHYLADENINE GLYCOSYLASE"/>
    <property type="match status" value="1"/>
</dbReference>
<dbReference type="InterPro" id="IPR003265">
    <property type="entry name" value="HhH-GPD_domain"/>
</dbReference>
<dbReference type="InterPro" id="IPR051912">
    <property type="entry name" value="Alkylbase_DNA_Glycosylase/TA"/>
</dbReference>
<gene>
    <name evidence="6" type="ORF">FOY91_19035</name>
</gene>
<dbReference type="AlphaFoldDB" id="A0A558QTS1"/>
<reference evidence="6 7" key="1">
    <citation type="submission" date="2019-07" db="EMBL/GenBank/DDBJ databases">
        <title>Sphingomonas solaris sp. nov., isolated from a solar panel from Boston, Massachusetts.</title>
        <authorList>
            <person name="Tanner K."/>
            <person name="Pascual J."/>
            <person name="Mancuso C."/>
            <person name="Pereto J."/>
            <person name="Khalil A."/>
            <person name="Vilanova C."/>
        </authorList>
    </citation>
    <scope>NUCLEOTIDE SEQUENCE [LARGE SCALE GENOMIC DNA]</scope>
    <source>
        <strain evidence="6 7">R4DWN</strain>
    </source>
</reference>
<dbReference type="GO" id="GO:0043916">
    <property type="term" value="F:DNA-7-methylguanine glycosylase activity"/>
    <property type="evidence" value="ECO:0007669"/>
    <property type="project" value="TreeGrafter"/>
</dbReference>
<evidence type="ECO:0000256" key="4">
    <source>
        <dbReference type="ARBA" id="ARBA00023204"/>
    </source>
</evidence>
<dbReference type="Pfam" id="PF00730">
    <property type="entry name" value="HhH-GPD"/>
    <property type="match status" value="1"/>
</dbReference>
<protein>
    <recommendedName>
        <fullName evidence="2">DNA-3-methyladenine glycosylase II</fullName>
        <ecNumber evidence="2">3.2.2.21</ecNumber>
    </recommendedName>
</protein>
<dbReference type="Gene3D" id="1.10.340.30">
    <property type="entry name" value="Hypothetical protein, domain 2"/>
    <property type="match status" value="1"/>
</dbReference>
<evidence type="ECO:0000259" key="5">
    <source>
        <dbReference type="SMART" id="SM00478"/>
    </source>
</evidence>
<keyword evidence="7" id="KW-1185">Reference proteome</keyword>
<dbReference type="CDD" id="cd00056">
    <property type="entry name" value="ENDO3c"/>
    <property type="match status" value="1"/>
</dbReference>
<dbReference type="PANTHER" id="PTHR43003">
    <property type="entry name" value="DNA-3-METHYLADENINE GLYCOSYLASE"/>
    <property type="match status" value="1"/>
</dbReference>
<dbReference type="GO" id="GO:0005737">
    <property type="term" value="C:cytoplasm"/>
    <property type="evidence" value="ECO:0007669"/>
    <property type="project" value="TreeGrafter"/>
</dbReference>
<evidence type="ECO:0000313" key="6">
    <source>
        <dbReference type="EMBL" id="TVV70467.1"/>
    </source>
</evidence>
<organism evidence="6 7">
    <name type="scientific">Alterirhizorhabdus solaris</name>
    <dbReference type="NCBI Taxonomy" id="2529389"/>
    <lineage>
        <taxon>Bacteria</taxon>
        <taxon>Pseudomonadati</taxon>
        <taxon>Pseudomonadota</taxon>
        <taxon>Alphaproteobacteria</taxon>
        <taxon>Sphingomonadales</taxon>
        <taxon>Rhizorhabdaceae</taxon>
        <taxon>Alterirhizorhabdus</taxon>
    </lineage>
</organism>
<comment type="caution">
    <text evidence="6">The sequence shown here is derived from an EMBL/GenBank/DDBJ whole genome shotgun (WGS) entry which is preliminary data.</text>
</comment>
<dbReference type="Gene3D" id="1.10.1670.40">
    <property type="match status" value="1"/>
</dbReference>
<evidence type="ECO:0000256" key="1">
    <source>
        <dbReference type="ARBA" id="ARBA00000086"/>
    </source>
</evidence>
<name>A0A558QTS1_9SPHN</name>